<gene>
    <name evidence="2" type="ORF">EVAR_31264_1</name>
</gene>
<proteinExistence type="predicted"/>
<reference evidence="2 3" key="1">
    <citation type="journal article" date="2019" name="Commun. Biol.">
        <title>The bagworm genome reveals a unique fibroin gene that provides high tensile strength.</title>
        <authorList>
            <person name="Kono N."/>
            <person name="Nakamura H."/>
            <person name="Ohtoshi R."/>
            <person name="Tomita M."/>
            <person name="Numata K."/>
            <person name="Arakawa K."/>
        </authorList>
    </citation>
    <scope>NUCLEOTIDE SEQUENCE [LARGE SCALE GENOMIC DNA]</scope>
</reference>
<dbReference type="EMBL" id="BGZK01000394">
    <property type="protein sequence ID" value="GBP41139.1"/>
    <property type="molecule type" value="Genomic_DNA"/>
</dbReference>
<accession>A0A4C1VSG7</accession>
<protein>
    <submittedName>
        <fullName evidence="2">Uncharacterized protein</fullName>
    </submittedName>
</protein>
<keyword evidence="3" id="KW-1185">Reference proteome</keyword>
<sequence>MKISRARPVGRDGRAMDAGARLFQHNCDAGRDSFNLLYAHRPRRVESETSSSLKLVGRIEIVDNRIVSGAELTARTANIKNEGIHSMHTCTLLLMAKEGPRSPVLKSEAGREPDPTAEPALTTKTP</sequence>
<comment type="caution">
    <text evidence="2">The sequence shown here is derived from an EMBL/GenBank/DDBJ whole genome shotgun (WGS) entry which is preliminary data.</text>
</comment>
<evidence type="ECO:0000256" key="1">
    <source>
        <dbReference type="SAM" id="MobiDB-lite"/>
    </source>
</evidence>
<dbReference type="Proteomes" id="UP000299102">
    <property type="component" value="Unassembled WGS sequence"/>
</dbReference>
<dbReference type="AlphaFoldDB" id="A0A4C1VSG7"/>
<evidence type="ECO:0000313" key="2">
    <source>
        <dbReference type="EMBL" id="GBP41139.1"/>
    </source>
</evidence>
<evidence type="ECO:0000313" key="3">
    <source>
        <dbReference type="Proteomes" id="UP000299102"/>
    </source>
</evidence>
<feature type="region of interest" description="Disordered" evidence="1">
    <location>
        <begin position="101"/>
        <end position="126"/>
    </location>
</feature>
<name>A0A4C1VSG7_EUMVA</name>
<organism evidence="2 3">
    <name type="scientific">Eumeta variegata</name>
    <name type="common">Bagworm moth</name>
    <name type="synonym">Eumeta japonica</name>
    <dbReference type="NCBI Taxonomy" id="151549"/>
    <lineage>
        <taxon>Eukaryota</taxon>
        <taxon>Metazoa</taxon>
        <taxon>Ecdysozoa</taxon>
        <taxon>Arthropoda</taxon>
        <taxon>Hexapoda</taxon>
        <taxon>Insecta</taxon>
        <taxon>Pterygota</taxon>
        <taxon>Neoptera</taxon>
        <taxon>Endopterygota</taxon>
        <taxon>Lepidoptera</taxon>
        <taxon>Glossata</taxon>
        <taxon>Ditrysia</taxon>
        <taxon>Tineoidea</taxon>
        <taxon>Psychidae</taxon>
        <taxon>Oiketicinae</taxon>
        <taxon>Eumeta</taxon>
    </lineage>
</organism>